<comment type="caution">
    <text evidence="1">The sequence shown here is derived from an EMBL/GenBank/DDBJ whole genome shotgun (WGS) entry which is preliminary data.</text>
</comment>
<dbReference type="EMBL" id="JACGWZ010000001">
    <property type="protein sequence ID" value="MBA8822731.1"/>
    <property type="molecule type" value="Genomic_DNA"/>
</dbReference>
<evidence type="ECO:0000313" key="2">
    <source>
        <dbReference type="Proteomes" id="UP000569329"/>
    </source>
</evidence>
<name>A0A839DUB4_9PSEU</name>
<dbReference type="RefSeq" id="WP_182542087.1">
    <property type="nucleotide sequence ID" value="NZ_JACGWZ010000001.1"/>
</dbReference>
<dbReference type="Proteomes" id="UP000569329">
    <property type="component" value="Unassembled WGS sequence"/>
</dbReference>
<dbReference type="NCBIfam" id="NF033852">
    <property type="entry name" value="fulvocin_rel"/>
    <property type="match status" value="1"/>
</dbReference>
<sequence length="280" mass="30563">MTHSEVRQWRERVLGDRARWEPTLLRVRDESVRVWTGASMGLPLVRRLGARSTAQVLRSLGQLRRQVNGYPLEPASIGRARFLRLAGGAAVAAGIVFTGRTPAFAERGCAAARDWVEANKGRLPTTYDEITAYPMVYRRAIYSELSPVSKSGIWIEHLDRYRAAHPDLSTEQVKVVDAAKAIAANPTHFESGNRPDRALAQLKESAVGSFGKAGAGALLATIGPPEYRSASGAPACECTNEDEYCPDRHYCQYKSSNCSFNDGCGTFGLYVCNGLCDYGG</sequence>
<proteinExistence type="predicted"/>
<accession>A0A839DUB4</accession>
<keyword evidence="2" id="KW-1185">Reference proteome</keyword>
<reference evidence="1 2" key="1">
    <citation type="submission" date="2020-07" db="EMBL/GenBank/DDBJ databases">
        <title>Sequencing the genomes of 1000 actinobacteria strains.</title>
        <authorList>
            <person name="Klenk H.-P."/>
        </authorList>
    </citation>
    <scope>NUCLEOTIDE SEQUENCE [LARGE SCALE GENOMIC DNA]</scope>
    <source>
        <strain evidence="1 2">DSM 45975</strain>
    </source>
</reference>
<protein>
    <recommendedName>
        <fullName evidence="3">Bacteriocin fulvocin C-related protein</fullName>
    </recommendedName>
</protein>
<evidence type="ECO:0000313" key="1">
    <source>
        <dbReference type="EMBL" id="MBA8822731.1"/>
    </source>
</evidence>
<organism evidence="1 2">
    <name type="scientific">Halosaccharopolyspora lacisalsi</name>
    <dbReference type="NCBI Taxonomy" id="1000566"/>
    <lineage>
        <taxon>Bacteria</taxon>
        <taxon>Bacillati</taxon>
        <taxon>Actinomycetota</taxon>
        <taxon>Actinomycetes</taxon>
        <taxon>Pseudonocardiales</taxon>
        <taxon>Pseudonocardiaceae</taxon>
        <taxon>Halosaccharopolyspora</taxon>
    </lineage>
</organism>
<dbReference type="AlphaFoldDB" id="A0A839DUB4"/>
<gene>
    <name evidence="1" type="ORF">FHX42_000060</name>
</gene>
<evidence type="ECO:0008006" key="3">
    <source>
        <dbReference type="Google" id="ProtNLM"/>
    </source>
</evidence>